<name>U9U5Z3_RHIID</name>
<organism evidence="1">
    <name type="scientific">Rhizophagus irregularis (strain DAOM 181602 / DAOM 197198 / MUCL 43194)</name>
    <name type="common">Arbuscular mycorrhizal fungus</name>
    <name type="synonym">Glomus intraradices</name>
    <dbReference type="NCBI Taxonomy" id="747089"/>
    <lineage>
        <taxon>Eukaryota</taxon>
        <taxon>Fungi</taxon>
        <taxon>Fungi incertae sedis</taxon>
        <taxon>Mucoromycota</taxon>
        <taxon>Glomeromycotina</taxon>
        <taxon>Glomeromycetes</taxon>
        <taxon>Glomerales</taxon>
        <taxon>Glomeraceae</taxon>
        <taxon>Rhizophagus</taxon>
    </lineage>
</organism>
<evidence type="ECO:0000313" key="1">
    <source>
        <dbReference type="EMBL" id="ESA15107.1"/>
    </source>
</evidence>
<dbReference type="HOGENOM" id="CLU_2086030_0_0_1"/>
<accession>U9U5Z3</accession>
<proteinExistence type="predicted"/>
<protein>
    <submittedName>
        <fullName evidence="1">Uncharacterized protein</fullName>
    </submittedName>
</protein>
<reference evidence="1" key="1">
    <citation type="submission" date="2013-07" db="EMBL/GenBank/DDBJ databases">
        <title>The genome of an arbuscular mycorrhizal fungus provides insights into the evolution of the oldest plant symbiosis.</title>
        <authorList>
            <consortium name="DOE Joint Genome Institute"/>
            <person name="Tisserant E."/>
            <person name="Malbreil M."/>
            <person name="Kuo A."/>
            <person name="Kohler A."/>
            <person name="Symeonidi A."/>
            <person name="Balestrini R."/>
            <person name="Charron P."/>
            <person name="Duensing N."/>
            <person name="Frei-dit-Frey N."/>
            <person name="Gianinazzi-Pearson V."/>
            <person name="Gilbert B."/>
            <person name="Handa Y."/>
            <person name="Hijri M."/>
            <person name="Kaul R."/>
            <person name="Kawaguchi M."/>
            <person name="Krajinski F."/>
            <person name="Lammers P."/>
            <person name="Lapierre D."/>
            <person name="Masclaux F.G."/>
            <person name="Murat C."/>
            <person name="Morin E."/>
            <person name="Ndikumana S."/>
            <person name="Pagni M."/>
            <person name="Petitpierre D."/>
            <person name="Requena N."/>
            <person name="Rosikiewicz P."/>
            <person name="Riley R."/>
            <person name="Saito K."/>
            <person name="San Clemente H."/>
            <person name="Shapiro H."/>
            <person name="van Tuinen D."/>
            <person name="Becard G."/>
            <person name="Bonfante P."/>
            <person name="Paszkowski U."/>
            <person name="Shachar-Hill Y."/>
            <person name="Young J.P."/>
            <person name="Sanders I.R."/>
            <person name="Henrissat B."/>
            <person name="Rensing S.A."/>
            <person name="Grigoriev I.V."/>
            <person name="Corradi N."/>
            <person name="Roux C."/>
            <person name="Martin F."/>
        </authorList>
    </citation>
    <scope>NUCLEOTIDE SEQUENCE</scope>
    <source>
        <strain evidence="1">DAOM 197198</strain>
    </source>
</reference>
<dbReference type="EMBL" id="KI282284">
    <property type="protein sequence ID" value="ESA15107.1"/>
    <property type="molecule type" value="Genomic_DNA"/>
</dbReference>
<sequence>MTTRKLIQTEEPFRIFVQIRFHHCDQIENIFADSTRLILNKEVETFSDDYHKESQMNCYYRLMHLKLMKLIHLKLLTNLKLLDNSNNYLEKNGCVTIISSCNIVLEITNLGSLDQSN</sequence>
<gene>
    <name evidence="1" type="ORF">GLOINDRAFT_95105</name>
</gene>
<dbReference type="AlphaFoldDB" id="U9U5Z3"/>